<evidence type="ECO:0000313" key="3">
    <source>
        <dbReference type="Proteomes" id="UP001497623"/>
    </source>
</evidence>
<keyword evidence="1" id="KW-0812">Transmembrane</keyword>
<comment type="caution">
    <text evidence="2">The sequence shown here is derived from an EMBL/GenBank/DDBJ whole genome shotgun (WGS) entry which is preliminary data.</text>
</comment>
<feature type="non-terminal residue" evidence="2">
    <location>
        <position position="138"/>
    </location>
</feature>
<keyword evidence="1" id="KW-1133">Transmembrane helix</keyword>
<name>A0AAV2RGQ6_MEGNR</name>
<feature type="non-terminal residue" evidence="2">
    <location>
        <position position="1"/>
    </location>
</feature>
<evidence type="ECO:0000256" key="1">
    <source>
        <dbReference type="SAM" id="Phobius"/>
    </source>
</evidence>
<organism evidence="2 3">
    <name type="scientific">Meganyctiphanes norvegica</name>
    <name type="common">Northern krill</name>
    <name type="synonym">Thysanopoda norvegica</name>
    <dbReference type="NCBI Taxonomy" id="48144"/>
    <lineage>
        <taxon>Eukaryota</taxon>
        <taxon>Metazoa</taxon>
        <taxon>Ecdysozoa</taxon>
        <taxon>Arthropoda</taxon>
        <taxon>Crustacea</taxon>
        <taxon>Multicrustacea</taxon>
        <taxon>Malacostraca</taxon>
        <taxon>Eumalacostraca</taxon>
        <taxon>Eucarida</taxon>
        <taxon>Euphausiacea</taxon>
        <taxon>Euphausiidae</taxon>
        <taxon>Meganyctiphanes</taxon>
    </lineage>
</organism>
<reference evidence="2 3" key="1">
    <citation type="submission" date="2024-05" db="EMBL/GenBank/DDBJ databases">
        <authorList>
            <person name="Wallberg A."/>
        </authorList>
    </citation>
    <scope>NUCLEOTIDE SEQUENCE [LARGE SCALE GENOMIC DNA]</scope>
</reference>
<proteinExistence type="predicted"/>
<accession>A0AAV2RGQ6</accession>
<dbReference type="EMBL" id="CAXKWB010023338">
    <property type="protein sequence ID" value="CAL4125053.1"/>
    <property type="molecule type" value="Genomic_DNA"/>
</dbReference>
<sequence length="138" mass="14994">SVFVARNIVGSMPTGAIFLGAVAAVVMALLARARASNYVHHEDWAQIRSKDNLLPVEQNNIGIGLMLYKLDEFINNITVTSQSTAGCNDAILSTEAYRRNAEKSCCKDRILVMAMAVVAATASVAKNSQSEWLCIFEK</sequence>
<keyword evidence="3" id="KW-1185">Reference proteome</keyword>
<gene>
    <name evidence="2" type="ORF">MNOR_LOCUS24962</name>
</gene>
<dbReference type="Proteomes" id="UP001497623">
    <property type="component" value="Unassembled WGS sequence"/>
</dbReference>
<keyword evidence="1" id="KW-0472">Membrane</keyword>
<dbReference type="AlphaFoldDB" id="A0AAV2RGQ6"/>
<protein>
    <submittedName>
        <fullName evidence="2">Uncharacterized protein</fullName>
    </submittedName>
</protein>
<evidence type="ECO:0000313" key="2">
    <source>
        <dbReference type="EMBL" id="CAL4125053.1"/>
    </source>
</evidence>
<feature type="transmembrane region" description="Helical" evidence="1">
    <location>
        <begin position="12"/>
        <end position="31"/>
    </location>
</feature>